<evidence type="ECO:0000313" key="2">
    <source>
        <dbReference type="Proteomes" id="UP000654004"/>
    </source>
</evidence>
<comment type="caution">
    <text evidence="1">The sequence shown here is derived from an EMBL/GenBank/DDBJ whole genome shotgun (WGS) entry which is preliminary data.</text>
</comment>
<gene>
    <name evidence="1" type="ORF">GCM10009410_27090</name>
</gene>
<reference evidence="2" key="1">
    <citation type="journal article" date="2019" name="Int. J. Syst. Evol. Microbiol.">
        <title>The Global Catalogue of Microorganisms (GCM) 10K type strain sequencing project: providing services to taxonomists for standard genome sequencing and annotation.</title>
        <authorList>
            <consortium name="The Broad Institute Genomics Platform"/>
            <consortium name="The Broad Institute Genome Sequencing Center for Infectious Disease"/>
            <person name="Wu L."/>
            <person name="Ma J."/>
        </authorList>
    </citation>
    <scope>NUCLEOTIDE SEQUENCE [LARGE SCALE GENOMIC DNA]</scope>
    <source>
        <strain evidence="2">JCM 32305</strain>
    </source>
</reference>
<sequence length="127" mass="14386">MMTLALNPISIFQAKIALNFGKIPINNALKIIAINVGFLKDGKYHISVNDIDFDGKDSFIYNATTFIDRDGYALSDDLESAMGINNLTHDTDKDNIWDAREYYLGYFDSFNVDYDDDGLPGWLDKDQ</sequence>
<keyword evidence="2" id="KW-1185">Reference proteome</keyword>
<name>A0ABQ2QSH3_9GAMM</name>
<proteinExistence type="predicted"/>
<evidence type="ECO:0000313" key="1">
    <source>
        <dbReference type="EMBL" id="GGP91669.1"/>
    </source>
</evidence>
<accession>A0ABQ2QSH3</accession>
<dbReference type="RefSeq" id="WP_188957131.1">
    <property type="nucleotide sequence ID" value="NZ_BMQW01000007.1"/>
</dbReference>
<protein>
    <submittedName>
        <fullName evidence="1">Uncharacterized protein</fullName>
    </submittedName>
</protein>
<dbReference type="EMBL" id="BMQW01000007">
    <property type="protein sequence ID" value="GGP91669.1"/>
    <property type="molecule type" value="Genomic_DNA"/>
</dbReference>
<organism evidence="1 2">
    <name type="scientific">Shewanella ulleungensis</name>
    <dbReference type="NCBI Taxonomy" id="2282699"/>
    <lineage>
        <taxon>Bacteria</taxon>
        <taxon>Pseudomonadati</taxon>
        <taxon>Pseudomonadota</taxon>
        <taxon>Gammaproteobacteria</taxon>
        <taxon>Alteromonadales</taxon>
        <taxon>Shewanellaceae</taxon>
        <taxon>Shewanella</taxon>
    </lineage>
</organism>
<dbReference type="Proteomes" id="UP000654004">
    <property type="component" value="Unassembled WGS sequence"/>
</dbReference>